<evidence type="ECO:0000313" key="2">
    <source>
        <dbReference type="EMBL" id="MBN7811331.1"/>
    </source>
</evidence>
<dbReference type="RefSeq" id="WP_206578106.1">
    <property type="nucleotide sequence ID" value="NZ_JAFKCT010000003.1"/>
</dbReference>
<evidence type="ECO:0000259" key="1">
    <source>
        <dbReference type="Pfam" id="PF13788"/>
    </source>
</evidence>
<dbReference type="Proteomes" id="UP000664317">
    <property type="component" value="Unassembled WGS sequence"/>
</dbReference>
<evidence type="ECO:0000313" key="3">
    <source>
        <dbReference type="Proteomes" id="UP000664317"/>
    </source>
</evidence>
<name>A0ABS3C410_9BACT</name>
<feature type="domain" description="DUF4180" evidence="1">
    <location>
        <begin position="11"/>
        <end position="116"/>
    </location>
</feature>
<dbReference type="EMBL" id="JAFKCT010000003">
    <property type="protein sequence ID" value="MBN7811331.1"/>
    <property type="molecule type" value="Genomic_DNA"/>
</dbReference>
<organism evidence="2 3">
    <name type="scientific">Algoriphagus oliviformis</name>
    <dbReference type="NCBI Taxonomy" id="2811231"/>
    <lineage>
        <taxon>Bacteria</taxon>
        <taxon>Pseudomonadati</taxon>
        <taxon>Bacteroidota</taxon>
        <taxon>Cytophagia</taxon>
        <taxon>Cytophagales</taxon>
        <taxon>Cyclobacteriaceae</taxon>
        <taxon>Algoriphagus</taxon>
    </lineage>
</organism>
<comment type="caution">
    <text evidence="2">The sequence shown here is derived from an EMBL/GenBank/DDBJ whole genome shotgun (WGS) entry which is preliminary data.</text>
</comment>
<reference evidence="2 3" key="1">
    <citation type="submission" date="2021-03" db="EMBL/GenBank/DDBJ databases">
        <title>novel species isolated from a fishpond in China.</title>
        <authorList>
            <person name="Lu H."/>
            <person name="Cai Z."/>
        </authorList>
    </citation>
    <scope>NUCLEOTIDE SEQUENCE [LARGE SCALE GENOMIC DNA]</scope>
    <source>
        <strain evidence="2 3">H41</strain>
    </source>
</reference>
<dbReference type="Pfam" id="PF13788">
    <property type="entry name" value="DUF4180"/>
    <property type="match status" value="1"/>
</dbReference>
<dbReference type="InterPro" id="IPR025438">
    <property type="entry name" value="DUF4180"/>
</dbReference>
<proteinExistence type="predicted"/>
<gene>
    <name evidence="2" type="ORF">J0A68_10200</name>
</gene>
<accession>A0ABS3C410</accession>
<protein>
    <submittedName>
        <fullName evidence="2">DUF4180 domain-containing protein</fullName>
    </submittedName>
</protein>
<keyword evidence="3" id="KW-1185">Reference proteome</keyword>
<sequence length="120" mass="13492">MQLLTHSLGPITIAELSGEPLLIASAQDAVDLLGNLYYQGLDRVILHEKHLSADFFDLKNGIAGDILQKFSNYRIRLAIVGDFEKYDSKSVRDFIRESNRGRQLNFVSTLEKAIEVLAKN</sequence>